<dbReference type="Proteomes" id="UP001457282">
    <property type="component" value="Unassembled WGS sequence"/>
</dbReference>
<evidence type="ECO:0000313" key="2">
    <source>
        <dbReference type="Proteomes" id="UP001457282"/>
    </source>
</evidence>
<organism evidence="1 2">
    <name type="scientific">Rubus argutus</name>
    <name type="common">Southern blackberry</name>
    <dbReference type="NCBI Taxonomy" id="59490"/>
    <lineage>
        <taxon>Eukaryota</taxon>
        <taxon>Viridiplantae</taxon>
        <taxon>Streptophyta</taxon>
        <taxon>Embryophyta</taxon>
        <taxon>Tracheophyta</taxon>
        <taxon>Spermatophyta</taxon>
        <taxon>Magnoliopsida</taxon>
        <taxon>eudicotyledons</taxon>
        <taxon>Gunneridae</taxon>
        <taxon>Pentapetalae</taxon>
        <taxon>rosids</taxon>
        <taxon>fabids</taxon>
        <taxon>Rosales</taxon>
        <taxon>Rosaceae</taxon>
        <taxon>Rosoideae</taxon>
        <taxon>Rosoideae incertae sedis</taxon>
        <taxon>Rubus</taxon>
    </lineage>
</organism>
<sequence>MDTRASDSSEYSNKIFVHHCCQHDTFAKISIGVAFVSLSFRRHLLLRLFSLSTNASFVTAALNHAARAQSTARTHPSIHPKSLSGRRCNFRVPKPWELKPPPCKAQLTSSIHCAADHLTPLQLSISAIMKQFWTVSSGGRRPLLSAATE</sequence>
<protein>
    <submittedName>
        <fullName evidence="1">Uncharacterized protein</fullName>
    </submittedName>
</protein>
<reference evidence="1 2" key="1">
    <citation type="journal article" date="2023" name="G3 (Bethesda)">
        <title>A chromosome-length genome assembly and annotation of blackberry (Rubus argutus, cv. 'Hillquist').</title>
        <authorList>
            <person name="Bruna T."/>
            <person name="Aryal R."/>
            <person name="Dudchenko O."/>
            <person name="Sargent D.J."/>
            <person name="Mead D."/>
            <person name="Buti M."/>
            <person name="Cavallini A."/>
            <person name="Hytonen T."/>
            <person name="Andres J."/>
            <person name="Pham M."/>
            <person name="Weisz D."/>
            <person name="Mascagni F."/>
            <person name="Usai G."/>
            <person name="Natali L."/>
            <person name="Bassil N."/>
            <person name="Fernandez G.E."/>
            <person name="Lomsadze A."/>
            <person name="Armour M."/>
            <person name="Olukolu B."/>
            <person name="Poorten T."/>
            <person name="Britton C."/>
            <person name="Davik J."/>
            <person name="Ashrafi H."/>
            <person name="Aiden E.L."/>
            <person name="Borodovsky M."/>
            <person name="Worthington M."/>
        </authorList>
    </citation>
    <scope>NUCLEOTIDE SEQUENCE [LARGE SCALE GENOMIC DNA]</scope>
    <source>
        <strain evidence="1">PI 553951</strain>
    </source>
</reference>
<comment type="caution">
    <text evidence="1">The sequence shown here is derived from an EMBL/GenBank/DDBJ whole genome shotgun (WGS) entry which is preliminary data.</text>
</comment>
<keyword evidence="2" id="KW-1185">Reference proteome</keyword>
<accession>A0AAW1VXQ6</accession>
<dbReference type="EMBL" id="JBEDUW010000007">
    <property type="protein sequence ID" value="KAK9911572.1"/>
    <property type="molecule type" value="Genomic_DNA"/>
</dbReference>
<name>A0AAW1VXQ6_RUBAR</name>
<evidence type="ECO:0000313" key="1">
    <source>
        <dbReference type="EMBL" id="KAK9911572.1"/>
    </source>
</evidence>
<dbReference type="AlphaFoldDB" id="A0AAW1VXQ6"/>
<gene>
    <name evidence="1" type="ORF">M0R45_035469</name>
</gene>
<proteinExistence type="predicted"/>